<sequence>MAAGLSRGRPCPCEWIVYERLLVTDAIKLVGFDGDDTLWHSEAYYQAAYADFEAIVGEYVDLRELALRQRLLTVERANLALFGYGAKGMALSMVEAAIRVTEERISAHDLHRIVELGKQVLRHPVELLEGVREAVEAVAADYPLVLVTKGDLFHQERKVLLSGLSEVFERIEIVSEKDPETYAAVLARSGVKAEEFVMIGNSLRSDVAPVLALGGRAIHIPYPLLWLHEAEADFEPEPERMAELAAAAEVPDQLRVWRQRGLFRHPARVGSGG</sequence>
<dbReference type="HOGENOM" id="CLU_074041_0_0_6"/>
<dbReference type="Gene3D" id="1.10.150.240">
    <property type="entry name" value="Putative phosphatase, domain 2"/>
    <property type="match status" value="1"/>
</dbReference>
<protein>
    <submittedName>
        <fullName evidence="2">Putative HAD superfamily hydrolase</fullName>
    </submittedName>
</protein>
<dbReference type="eggNOG" id="COG1011">
    <property type="taxonomic scope" value="Bacteria"/>
</dbReference>
<dbReference type="InterPro" id="IPR036412">
    <property type="entry name" value="HAD-like_sf"/>
</dbReference>
<evidence type="ECO:0000313" key="3">
    <source>
        <dbReference type="Proteomes" id="UP000005234"/>
    </source>
</evidence>
<reference evidence="2" key="1">
    <citation type="submission" date="2012-02" db="EMBL/GenBank/DDBJ databases">
        <title>The complete genome of Frateuria aurantia DSM 6220.</title>
        <authorList>
            <consortium name="US DOE Joint Genome Institute (JGI-PGF)"/>
            <person name="Lucas S."/>
            <person name="Copeland A."/>
            <person name="Lapidus A."/>
            <person name="Glavina del Rio T."/>
            <person name="Dalin E."/>
            <person name="Tice H."/>
            <person name="Bruce D."/>
            <person name="Goodwin L."/>
            <person name="Pitluck S."/>
            <person name="Peters L."/>
            <person name="Ovchinnikova G."/>
            <person name="Teshima H."/>
            <person name="Kyrpides N."/>
            <person name="Mavromatis K."/>
            <person name="Ivanova N."/>
            <person name="Brettin T."/>
            <person name="Detter J.C."/>
            <person name="Han C."/>
            <person name="Larimer F."/>
            <person name="Land M."/>
            <person name="Hauser L."/>
            <person name="Markowitz V."/>
            <person name="Cheng J.-F."/>
            <person name="Hugenholtz P."/>
            <person name="Woyke T."/>
            <person name="Wu D."/>
            <person name="Brambilla E."/>
            <person name="Klenk H.-P."/>
            <person name="Eisen J.A."/>
        </authorList>
    </citation>
    <scope>NUCLEOTIDE SEQUENCE</scope>
    <source>
        <strain evidence="2">DSM 6220</strain>
    </source>
</reference>
<dbReference type="SFLD" id="SFLDS00003">
    <property type="entry name" value="Haloacid_Dehalogenase"/>
    <property type="match status" value="1"/>
</dbReference>
<dbReference type="AlphaFoldDB" id="H8L3J1"/>
<dbReference type="STRING" id="767434.Fraau_3032"/>
<dbReference type="InterPro" id="IPR023198">
    <property type="entry name" value="PGP-like_dom2"/>
</dbReference>
<proteinExistence type="predicted"/>
<name>H8L3J1_FRAAD</name>
<dbReference type="SUPFAM" id="SSF56784">
    <property type="entry name" value="HAD-like"/>
    <property type="match status" value="1"/>
</dbReference>
<evidence type="ECO:0000256" key="1">
    <source>
        <dbReference type="ARBA" id="ARBA00022801"/>
    </source>
</evidence>
<keyword evidence="1 2" id="KW-0378">Hydrolase</keyword>
<dbReference type="PANTHER" id="PTHR43316:SF8">
    <property type="entry name" value="HAD FAMILY HYDROLASE"/>
    <property type="match status" value="1"/>
</dbReference>
<gene>
    <name evidence="2" type="ordered locus">Fraau_3032</name>
</gene>
<dbReference type="InterPro" id="IPR051540">
    <property type="entry name" value="S-2-haloacid_dehalogenase"/>
</dbReference>
<dbReference type="GO" id="GO:0016787">
    <property type="term" value="F:hydrolase activity"/>
    <property type="evidence" value="ECO:0007669"/>
    <property type="project" value="UniProtKB-KW"/>
</dbReference>
<evidence type="ECO:0000313" key="2">
    <source>
        <dbReference type="EMBL" id="AFC87360.1"/>
    </source>
</evidence>
<keyword evidence="3" id="KW-1185">Reference proteome</keyword>
<dbReference type="Proteomes" id="UP000005234">
    <property type="component" value="Chromosome"/>
</dbReference>
<organism evidence="2 3">
    <name type="scientific">Frateuria aurantia (strain ATCC 33424 / DSM 6220 / KCTC 2777 / LMG 1558 / NBRC 3245 / NCIMB 13370)</name>
    <name type="common">Acetobacter aurantius</name>
    <dbReference type="NCBI Taxonomy" id="767434"/>
    <lineage>
        <taxon>Bacteria</taxon>
        <taxon>Pseudomonadati</taxon>
        <taxon>Pseudomonadota</taxon>
        <taxon>Gammaproteobacteria</taxon>
        <taxon>Lysobacterales</taxon>
        <taxon>Rhodanobacteraceae</taxon>
        <taxon>Frateuria</taxon>
    </lineage>
</organism>
<dbReference type="Gene3D" id="3.40.50.1000">
    <property type="entry name" value="HAD superfamily/HAD-like"/>
    <property type="match status" value="1"/>
</dbReference>
<dbReference type="KEGG" id="fau:Fraau_3032"/>
<dbReference type="PANTHER" id="PTHR43316">
    <property type="entry name" value="HYDROLASE, HALOACID DELAHOGENASE-RELATED"/>
    <property type="match status" value="1"/>
</dbReference>
<dbReference type="EMBL" id="CP003350">
    <property type="protein sequence ID" value="AFC87360.1"/>
    <property type="molecule type" value="Genomic_DNA"/>
</dbReference>
<accession>H8L3J1</accession>
<dbReference type="SFLD" id="SFLDG01129">
    <property type="entry name" value="C1.5:_HAD__Beta-PGM__Phosphata"/>
    <property type="match status" value="1"/>
</dbReference>
<dbReference type="InterPro" id="IPR023214">
    <property type="entry name" value="HAD_sf"/>
</dbReference>
<dbReference type="Pfam" id="PF00702">
    <property type="entry name" value="Hydrolase"/>
    <property type="match status" value="1"/>
</dbReference>